<reference evidence="11" key="1">
    <citation type="submission" date="2019-03" db="EMBL/GenBank/DDBJ databases">
        <title>Lake Tanganyika Metagenome-Assembled Genomes (MAGs).</title>
        <authorList>
            <person name="Tran P."/>
        </authorList>
    </citation>
    <scope>NUCLEOTIDE SEQUENCE</scope>
    <source>
        <strain evidence="11">K_DeepCast_65m_m2_066</strain>
    </source>
</reference>
<dbReference type="Gene3D" id="1.20.1250.20">
    <property type="entry name" value="MFS general substrate transporter like domains"/>
    <property type="match status" value="1"/>
</dbReference>
<gene>
    <name evidence="11" type="ORF">FJZ47_12055</name>
</gene>
<feature type="transmembrane region" description="Helical" evidence="9">
    <location>
        <begin position="188"/>
        <end position="207"/>
    </location>
</feature>
<evidence type="ECO:0000256" key="5">
    <source>
        <dbReference type="ARBA" id="ARBA00022692"/>
    </source>
</evidence>
<dbReference type="Pfam" id="PF07690">
    <property type="entry name" value="MFS_1"/>
    <property type="match status" value="1"/>
</dbReference>
<dbReference type="Proteomes" id="UP000712673">
    <property type="component" value="Unassembled WGS sequence"/>
</dbReference>
<dbReference type="InterPro" id="IPR020846">
    <property type="entry name" value="MFS_dom"/>
</dbReference>
<sequence length="635" mass="69753">MVIDARVVPKSGKHTSGLDRFWNGSHSRAEQGRAISTAAWRDLTGHCAYGLRVAQTPARPASSDAEATRMDGYLDQLRRVALWWLAAAGRWAYYQRLSTCTIGVRERQVPMSPDQPSYKWWIALTVVPAGLISAIDATSVGIAIPSMMTTLRADLDHIQWVVTTSLLMQTLLMPMAGWFTALIGRRNLFVLSLLLFTVGTCLCSLAWSVESLIFFRALQGIGGGPLQPVSMAILYSAFPPQQRGTAVGLFNMSVAFGLIIGRFGGFFVELFDWRMIFYMTVPFGLLSAGLGWYLIPHTRQQRQNAIDLWGLLAMAGFLIPLLLAFSQGRREGWDTTYIRTLFALSVISLITFLLVELRGKHPVVDLRLYRNMNFALGSVVNFMVTILFSSSTFLINVFLQQAYQYTPIQVGALMFPQGILYGFGSMIAGRLSDIADPRLPLLAGLAGFTLVYYWLGSITAVATALALMSMFCLRSLSFSCVNSPNMLLSLRTLPEEKVGMATGLFSVARGIAGTLGVALSASLLEYRRDVHGLWLAETQGGLEMPAQWVATDLQQFFVGEGDTGSAAQVRTVARLSAMLQEEANIAAYQDVFLISACISVFTIIPGMLRKSQKRAPAESPAPQTVAVEERALKPR</sequence>
<feature type="transmembrane region" description="Helical" evidence="9">
    <location>
        <begin position="213"/>
        <end position="238"/>
    </location>
</feature>
<organism evidence="11 12">
    <name type="scientific">Tectimicrobiota bacterium</name>
    <dbReference type="NCBI Taxonomy" id="2528274"/>
    <lineage>
        <taxon>Bacteria</taxon>
        <taxon>Pseudomonadati</taxon>
        <taxon>Nitrospinota/Tectimicrobiota group</taxon>
        <taxon>Candidatus Tectimicrobiota</taxon>
    </lineage>
</organism>
<comment type="similarity">
    <text evidence="2">Belongs to the major facilitator superfamily. EmrB family.</text>
</comment>
<feature type="transmembrane region" description="Helical" evidence="9">
    <location>
        <begin position="405"/>
        <end position="427"/>
    </location>
</feature>
<evidence type="ECO:0000256" key="3">
    <source>
        <dbReference type="ARBA" id="ARBA00022448"/>
    </source>
</evidence>
<dbReference type="EMBL" id="VGLS01000344">
    <property type="protein sequence ID" value="MBM3224519.1"/>
    <property type="molecule type" value="Genomic_DNA"/>
</dbReference>
<keyword evidence="3" id="KW-0813">Transport</keyword>
<proteinExistence type="inferred from homology"/>
<dbReference type="CDD" id="cd17503">
    <property type="entry name" value="MFS_LmrB_MDR_like"/>
    <property type="match status" value="1"/>
</dbReference>
<dbReference type="InterPro" id="IPR004638">
    <property type="entry name" value="EmrB-like"/>
</dbReference>
<keyword evidence="6 9" id="KW-1133">Transmembrane helix</keyword>
<evidence type="ECO:0000256" key="8">
    <source>
        <dbReference type="SAM" id="MobiDB-lite"/>
    </source>
</evidence>
<feature type="transmembrane region" description="Helical" evidence="9">
    <location>
        <begin position="337"/>
        <end position="355"/>
    </location>
</feature>
<feature type="transmembrane region" description="Helical" evidence="9">
    <location>
        <begin position="157"/>
        <end position="181"/>
    </location>
</feature>
<dbReference type="NCBIfam" id="TIGR00711">
    <property type="entry name" value="efflux_EmrB"/>
    <property type="match status" value="1"/>
</dbReference>
<dbReference type="Gene3D" id="1.20.1720.10">
    <property type="entry name" value="Multidrug resistance protein D"/>
    <property type="match status" value="1"/>
</dbReference>
<keyword evidence="5 9" id="KW-0812">Transmembrane</keyword>
<dbReference type="GO" id="GO:0022857">
    <property type="term" value="F:transmembrane transporter activity"/>
    <property type="evidence" value="ECO:0007669"/>
    <property type="project" value="InterPro"/>
</dbReference>
<dbReference type="SUPFAM" id="SSF103473">
    <property type="entry name" value="MFS general substrate transporter"/>
    <property type="match status" value="1"/>
</dbReference>
<evidence type="ECO:0000256" key="1">
    <source>
        <dbReference type="ARBA" id="ARBA00004651"/>
    </source>
</evidence>
<keyword evidence="4" id="KW-1003">Cell membrane</keyword>
<dbReference type="PROSITE" id="PS50850">
    <property type="entry name" value="MFS"/>
    <property type="match status" value="1"/>
</dbReference>
<evidence type="ECO:0000256" key="7">
    <source>
        <dbReference type="ARBA" id="ARBA00023136"/>
    </source>
</evidence>
<feature type="transmembrane region" description="Helical" evidence="9">
    <location>
        <begin position="376"/>
        <end position="399"/>
    </location>
</feature>
<evidence type="ECO:0000313" key="11">
    <source>
        <dbReference type="EMBL" id="MBM3224519.1"/>
    </source>
</evidence>
<accession>A0A938B2Z5</accession>
<evidence type="ECO:0000256" key="9">
    <source>
        <dbReference type="SAM" id="Phobius"/>
    </source>
</evidence>
<dbReference type="AlphaFoldDB" id="A0A938B2Z5"/>
<comment type="subcellular location">
    <subcellularLocation>
        <location evidence="1">Cell membrane</location>
        <topology evidence="1">Multi-pass membrane protein</topology>
    </subcellularLocation>
</comment>
<feature type="transmembrane region" description="Helical" evidence="9">
    <location>
        <begin position="306"/>
        <end position="325"/>
    </location>
</feature>
<feature type="transmembrane region" description="Helical" evidence="9">
    <location>
        <begin position="245"/>
        <end position="263"/>
    </location>
</feature>
<evidence type="ECO:0000256" key="2">
    <source>
        <dbReference type="ARBA" id="ARBA00008537"/>
    </source>
</evidence>
<name>A0A938B2Z5_UNCTE</name>
<evidence type="ECO:0000313" key="12">
    <source>
        <dbReference type="Proteomes" id="UP000712673"/>
    </source>
</evidence>
<evidence type="ECO:0000256" key="4">
    <source>
        <dbReference type="ARBA" id="ARBA00022475"/>
    </source>
</evidence>
<feature type="transmembrane region" description="Helical" evidence="9">
    <location>
        <begin position="275"/>
        <end position="294"/>
    </location>
</feature>
<feature type="domain" description="Major facilitator superfamily (MFS) profile" evidence="10">
    <location>
        <begin position="122"/>
        <end position="614"/>
    </location>
</feature>
<dbReference type="GO" id="GO:0005886">
    <property type="term" value="C:plasma membrane"/>
    <property type="evidence" value="ECO:0007669"/>
    <property type="project" value="UniProtKB-SubCell"/>
</dbReference>
<dbReference type="InterPro" id="IPR011701">
    <property type="entry name" value="MFS"/>
</dbReference>
<evidence type="ECO:0000256" key="6">
    <source>
        <dbReference type="ARBA" id="ARBA00022989"/>
    </source>
</evidence>
<dbReference type="PANTHER" id="PTHR42718">
    <property type="entry name" value="MAJOR FACILITATOR SUPERFAMILY MULTIDRUG TRANSPORTER MFSC"/>
    <property type="match status" value="1"/>
</dbReference>
<comment type="caution">
    <text evidence="11">The sequence shown here is derived from an EMBL/GenBank/DDBJ whole genome shotgun (WGS) entry which is preliminary data.</text>
</comment>
<feature type="region of interest" description="Disordered" evidence="8">
    <location>
        <begin position="613"/>
        <end position="635"/>
    </location>
</feature>
<keyword evidence="7 9" id="KW-0472">Membrane</keyword>
<protein>
    <submittedName>
        <fullName evidence="11">DHA2 family efflux MFS transporter permease subunit</fullName>
    </submittedName>
</protein>
<dbReference type="InterPro" id="IPR036259">
    <property type="entry name" value="MFS_trans_sf"/>
</dbReference>
<dbReference type="PANTHER" id="PTHR42718:SF9">
    <property type="entry name" value="MAJOR FACILITATOR SUPERFAMILY MULTIDRUG TRANSPORTER MFSC"/>
    <property type="match status" value="1"/>
</dbReference>
<feature type="transmembrane region" description="Helical" evidence="9">
    <location>
        <begin position="439"/>
        <end position="455"/>
    </location>
</feature>
<evidence type="ECO:0000259" key="10">
    <source>
        <dbReference type="PROSITE" id="PS50850"/>
    </source>
</evidence>
<feature type="transmembrane region" description="Helical" evidence="9">
    <location>
        <begin position="120"/>
        <end position="145"/>
    </location>
</feature>